<dbReference type="NCBIfam" id="TIGR03350">
    <property type="entry name" value="type_VI_ompA"/>
    <property type="match status" value="1"/>
</dbReference>
<evidence type="ECO:0000259" key="4">
    <source>
        <dbReference type="PROSITE" id="PS51123"/>
    </source>
</evidence>
<dbReference type="NCBIfam" id="NF038228">
    <property type="entry name" value="IcmH_DotU_IVB"/>
    <property type="match status" value="1"/>
</dbReference>
<dbReference type="PANTHER" id="PTHR38033">
    <property type="entry name" value="MEMBRANE PROTEIN-RELATED"/>
    <property type="match status" value="1"/>
</dbReference>
<dbReference type="PANTHER" id="PTHR38033:SF1">
    <property type="entry name" value="DOTU FAMILY TYPE IV_VI SECRETION SYSTEM PROTEIN"/>
    <property type="match status" value="1"/>
</dbReference>
<dbReference type="InterPro" id="IPR038522">
    <property type="entry name" value="T4/T6SS_DotU_sf"/>
</dbReference>
<dbReference type="EMBL" id="SACR01000004">
    <property type="protein sequence ID" value="RVU44985.1"/>
    <property type="molecule type" value="Genomic_DNA"/>
</dbReference>
<dbReference type="RefSeq" id="WP_128229051.1">
    <property type="nucleotide sequence ID" value="NZ_SACR01000004.1"/>
</dbReference>
<proteinExistence type="predicted"/>
<protein>
    <submittedName>
        <fullName evidence="5">DotU family type VI secretion system protein</fullName>
    </submittedName>
</protein>
<keyword evidence="1 3" id="KW-0472">Membrane</keyword>
<dbReference type="Gene3D" id="1.25.40.590">
    <property type="entry name" value="Type IV / VI secretion system, DotU"/>
    <property type="match status" value="1"/>
</dbReference>
<dbReference type="Gene3D" id="3.30.1330.60">
    <property type="entry name" value="OmpA-like domain"/>
    <property type="match status" value="1"/>
</dbReference>
<dbReference type="InterPro" id="IPR017732">
    <property type="entry name" value="T4/T6SS_DotU"/>
</dbReference>
<evidence type="ECO:0000256" key="3">
    <source>
        <dbReference type="SAM" id="Phobius"/>
    </source>
</evidence>
<organism evidence="5 6">
    <name type="scientific">Rubrivivax rivuli</name>
    <dbReference type="NCBI Taxonomy" id="1862385"/>
    <lineage>
        <taxon>Bacteria</taxon>
        <taxon>Pseudomonadati</taxon>
        <taxon>Pseudomonadota</taxon>
        <taxon>Betaproteobacteria</taxon>
        <taxon>Burkholderiales</taxon>
        <taxon>Sphaerotilaceae</taxon>
        <taxon>Rubrivivax</taxon>
    </lineage>
</organism>
<dbReference type="Proteomes" id="UP000285575">
    <property type="component" value="Unassembled WGS sequence"/>
</dbReference>
<dbReference type="NCBIfam" id="NF005444">
    <property type="entry name" value="PRK07033.1"/>
    <property type="match status" value="1"/>
</dbReference>
<evidence type="ECO:0000256" key="2">
    <source>
        <dbReference type="SAM" id="MobiDB-lite"/>
    </source>
</evidence>
<keyword evidence="3" id="KW-0812">Transmembrane</keyword>
<keyword evidence="6" id="KW-1185">Reference proteome</keyword>
<dbReference type="AlphaFoldDB" id="A0A437RDZ7"/>
<dbReference type="Pfam" id="PF09850">
    <property type="entry name" value="DotU"/>
    <property type="match status" value="1"/>
</dbReference>
<evidence type="ECO:0000256" key="1">
    <source>
        <dbReference type="PROSITE-ProRule" id="PRU00473"/>
    </source>
</evidence>
<evidence type="ECO:0000313" key="5">
    <source>
        <dbReference type="EMBL" id="RVU44985.1"/>
    </source>
</evidence>
<name>A0A437RDZ7_9BURK</name>
<sequence>MSDNDSPKDPFAAFESDRTVIKPSAGRGARPAAPAPAGAPPVAAAGPALAQVPLPELPAHASLNPLVQAAAPLLSAAPRLRATLRHPDPAGLRVQLVESVKRFESVARAQGLPNEQVVAARYILCTLLDESASSTPWGGSGAWSSQSLLVHFHNEAWGGEKVFQLLTRLVENPSQHRNLLELVYAVLSLGFEGRYKVLNDGKAQLDSVRERLAGKLRELAGPAERELSPQWQGVAAAPARLSDGVPLWAVAAVLAGVLLALFLVLRLTLNAQTDATFTALQAIDTKVVAAPPAPPPAAPPPPRLAQLLKSDIDAGALEVKDLADRSVVTLRGDGVFDAGSADLSGKVRPLFERIGAALNQVPGQVQIAGHTDNQPIRSLRFPSNWHLSKDRANSVKALLGAFVKPERLSAEGRADTEPLADNGSADGRAKNRRVEITLFATAQN</sequence>
<dbReference type="InterPro" id="IPR006665">
    <property type="entry name" value="OmpA-like"/>
</dbReference>
<gene>
    <name evidence="5" type="ORF">EOE66_12525</name>
</gene>
<dbReference type="InterPro" id="IPR036737">
    <property type="entry name" value="OmpA-like_sf"/>
</dbReference>
<dbReference type="NCBIfam" id="TIGR03349">
    <property type="entry name" value="IV_VI_DotU"/>
    <property type="match status" value="1"/>
</dbReference>
<accession>A0A437RDZ7</accession>
<dbReference type="InterPro" id="IPR017733">
    <property type="entry name" value="OmpA-like_dom_proteobacteria"/>
</dbReference>
<reference evidence="5 6" key="1">
    <citation type="submission" date="2019-01" db="EMBL/GenBank/DDBJ databases">
        <authorList>
            <person name="Chen W.-M."/>
        </authorList>
    </citation>
    <scope>NUCLEOTIDE SEQUENCE [LARGE SCALE GENOMIC DNA]</scope>
    <source>
        <strain evidence="5 6">KYPY4</strain>
    </source>
</reference>
<dbReference type="SUPFAM" id="SSF103088">
    <property type="entry name" value="OmpA-like"/>
    <property type="match status" value="1"/>
</dbReference>
<dbReference type="OrthoDB" id="345640at2"/>
<evidence type="ECO:0000313" key="6">
    <source>
        <dbReference type="Proteomes" id="UP000285575"/>
    </source>
</evidence>
<feature type="domain" description="OmpA-like" evidence="4">
    <location>
        <begin position="323"/>
        <end position="442"/>
    </location>
</feature>
<feature type="region of interest" description="Disordered" evidence="2">
    <location>
        <begin position="1"/>
        <end position="42"/>
    </location>
</feature>
<feature type="transmembrane region" description="Helical" evidence="3">
    <location>
        <begin position="245"/>
        <end position="265"/>
    </location>
</feature>
<dbReference type="GO" id="GO:0016020">
    <property type="term" value="C:membrane"/>
    <property type="evidence" value="ECO:0007669"/>
    <property type="project" value="UniProtKB-UniRule"/>
</dbReference>
<keyword evidence="3" id="KW-1133">Transmembrane helix</keyword>
<dbReference type="PROSITE" id="PS51123">
    <property type="entry name" value="OMPA_2"/>
    <property type="match status" value="1"/>
</dbReference>
<comment type="caution">
    <text evidence="5">The sequence shown here is derived from an EMBL/GenBank/DDBJ whole genome shotgun (WGS) entry which is preliminary data.</text>
</comment>
<dbReference type="CDD" id="cd07185">
    <property type="entry name" value="OmpA_C-like"/>
    <property type="match status" value="1"/>
</dbReference>
<dbReference type="Pfam" id="PF00691">
    <property type="entry name" value="OmpA"/>
    <property type="match status" value="1"/>
</dbReference>